<sequence>MDSDDHSVRRAVEGADFLEWNFTVMAAGSPSPWRIEEGMTQLLAHESAEGFALSLDVGLREDANLIHELGRRRTPTAVAALRGYAAMSTVDTQRDLARLHADRLVGEGLPEPDWASRIGRVRVDGCHWAHDAFGETALVRCAFSYDGADAHGVLALIDRTIGDGLFRELTLSLDPDPWEDILRHAEKSDEGLIGEPLDPAYARRLFEDAVATSDEVLGNPEYKVMRLPRAYRKMRALTLARARALSDVAAPAEPFPDSVELELLKRAFLTSGAAAALPATYATRRALDLLFEQFVGHAGCHPLQLGPRRVQVTLGLSGLAPDQVDDPVVSRLLPDVAHAWISWSATERGLSDDAAELLDRAAARACAALRPPGPGEQDAPRT</sequence>
<evidence type="ECO:0000313" key="2">
    <source>
        <dbReference type="Proteomes" id="UP001595868"/>
    </source>
</evidence>
<keyword evidence="2" id="KW-1185">Reference proteome</keyword>
<name>A0ABV8KWA7_9ACTN</name>
<proteinExistence type="predicted"/>
<dbReference type="EMBL" id="JBHSBN010000041">
    <property type="protein sequence ID" value="MFC4110421.1"/>
    <property type="molecule type" value="Genomic_DNA"/>
</dbReference>
<evidence type="ECO:0000313" key="1">
    <source>
        <dbReference type="EMBL" id="MFC4110421.1"/>
    </source>
</evidence>
<accession>A0ABV8KWA7</accession>
<reference evidence="2" key="1">
    <citation type="journal article" date="2019" name="Int. J. Syst. Evol. Microbiol.">
        <title>The Global Catalogue of Microorganisms (GCM) 10K type strain sequencing project: providing services to taxonomists for standard genome sequencing and annotation.</title>
        <authorList>
            <consortium name="The Broad Institute Genomics Platform"/>
            <consortium name="The Broad Institute Genome Sequencing Center for Infectious Disease"/>
            <person name="Wu L."/>
            <person name="Ma J."/>
        </authorList>
    </citation>
    <scope>NUCLEOTIDE SEQUENCE [LARGE SCALE GENOMIC DNA]</scope>
    <source>
        <strain evidence="2">2902at01</strain>
    </source>
</reference>
<comment type="caution">
    <text evidence="1">The sequence shown here is derived from an EMBL/GenBank/DDBJ whole genome shotgun (WGS) entry which is preliminary data.</text>
</comment>
<dbReference type="RefSeq" id="WP_377552811.1">
    <property type="nucleotide sequence ID" value="NZ_JBHSBN010000041.1"/>
</dbReference>
<dbReference type="Proteomes" id="UP001595868">
    <property type="component" value="Unassembled WGS sequence"/>
</dbReference>
<protein>
    <submittedName>
        <fullName evidence="1">Uncharacterized protein</fullName>
    </submittedName>
</protein>
<organism evidence="1 2">
    <name type="scientific">Micromonospora zhanjiangensis</name>
    <dbReference type="NCBI Taxonomy" id="1522057"/>
    <lineage>
        <taxon>Bacteria</taxon>
        <taxon>Bacillati</taxon>
        <taxon>Actinomycetota</taxon>
        <taxon>Actinomycetes</taxon>
        <taxon>Micromonosporales</taxon>
        <taxon>Micromonosporaceae</taxon>
        <taxon>Micromonospora</taxon>
    </lineage>
</organism>
<gene>
    <name evidence="1" type="ORF">ACFOX0_31440</name>
</gene>